<proteinExistence type="predicted"/>
<dbReference type="AlphaFoldDB" id="A0A100WEQ5"/>
<dbReference type="Proteomes" id="UP000069443">
    <property type="component" value="Unassembled WGS sequence"/>
</dbReference>
<sequence>MKKIAIALNPSVILTQPNAIAGFGATTKKSSDVQIGNIHDFFGGTVLWKSLLKMKAIAAIMLMINTIAKAPVML</sequence>
<gene>
    <name evidence="1" type="ORF">RMCC_3484</name>
</gene>
<reference evidence="2" key="1">
    <citation type="journal article" date="2016" name="Genome Announc.">
        <title>Draft Genome Sequences of Five Rapidly Growing Mycobacterium Species, M. thermoresistibile, M. fortuitum subsp. acetamidolyticum, M. canariasense, M. brisbanense, and M. novocastrense.</title>
        <authorList>
            <person name="Katahira K."/>
            <person name="Ogura Y."/>
            <person name="Gotoh Y."/>
            <person name="Hayashi T."/>
        </authorList>
    </citation>
    <scope>NUCLEOTIDE SEQUENCE [LARGE SCALE GENOMIC DNA]</scope>
    <source>
        <strain evidence="2">JCM15298</strain>
    </source>
</reference>
<keyword evidence="2" id="KW-1185">Reference proteome</keyword>
<accession>A0A100WEQ5</accession>
<protein>
    <submittedName>
        <fullName evidence="1">Ferrichrome-binding protein</fullName>
    </submittedName>
</protein>
<name>A0A100WEQ5_MYCCR</name>
<evidence type="ECO:0000313" key="2">
    <source>
        <dbReference type="Proteomes" id="UP000069443"/>
    </source>
</evidence>
<evidence type="ECO:0000313" key="1">
    <source>
        <dbReference type="EMBL" id="GAS96518.1"/>
    </source>
</evidence>
<organism evidence="1 2">
    <name type="scientific">Mycolicibacterium canariasense</name>
    <name type="common">Mycobacterium canariasense</name>
    <dbReference type="NCBI Taxonomy" id="228230"/>
    <lineage>
        <taxon>Bacteria</taxon>
        <taxon>Bacillati</taxon>
        <taxon>Actinomycetota</taxon>
        <taxon>Actinomycetes</taxon>
        <taxon>Mycobacteriales</taxon>
        <taxon>Mycobacteriaceae</taxon>
        <taxon>Mycolicibacterium</taxon>
    </lineage>
</organism>
<dbReference type="EMBL" id="BCSY01000053">
    <property type="protein sequence ID" value="GAS96518.1"/>
    <property type="molecule type" value="Genomic_DNA"/>
</dbReference>
<reference evidence="2" key="2">
    <citation type="submission" date="2016-02" db="EMBL/GenBank/DDBJ databases">
        <title>Draft genome sequence of five rapidly growing Mycobacterium species.</title>
        <authorList>
            <person name="Katahira K."/>
            <person name="Gotou Y."/>
            <person name="Iida K."/>
            <person name="Ogura Y."/>
            <person name="Hayashi T."/>
        </authorList>
    </citation>
    <scope>NUCLEOTIDE SEQUENCE [LARGE SCALE GENOMIC DNA]</scope>
    <source>
        <strain evidence="2">JCM15298</strain>
    </source>
</reference>
<comment type="caution">
    <text evidence="1">The sequence shown here is derived from an EMBL/GenBank/DDBJ whole genome shotgun (WGS) entry which is preliminary data.</text>
</comment>